<reference evidence="1 3" key="1">
    <citation type="journal article" date="2017" name="Nature">
        <title>The sunflower genome provides insights into oil metabolism, flowering and Asterid evolution.</title>
        <authorList>
            <person name="Badouin H."/>
            <person name="Gouzy J."/>
            <person name="Grassa C.J."/>
            <person name="Murat F."/>
            <person name="Staton S.E."/>
            <person name="Cottret L."/>
            <person name="Lelandais-Briere C."/>
            <person name="Owens G.L."/>
            <person name="Carrere S."/>
            <person name="Mayjonade B."/>
            <person name="Legrand L."/>
            <person name="Gill N."/>
            <person name="Kane N.C."/>
            <person name="Bowers J.E."/>
            <person name="Hubner S."/>
            <person name="Bellec A."/>
            <person name="Berard A."/>
            <person name="Berges H."/>
            <person name="Blanchet N."/>
            <person name="Boniface M.C."/>
            <person name="Brunel D."/>
            <person name="Catrice O."/>
            <person name="Chaidir N."/>
            <person name="Claudel C."/>
            <person name="Donnadieu C."/>
            <person name="Faraut T."/>
            <person name="Fievet G."/>
            <person name="Helmstetter N."/>
            <person name="King M."/>
            <person name="Knapp S.J."/>
            <person name="Lai Z."/>
            <person name="Le Paslier M.C."/>
            <person name="Lippi Y."/>
            <person name="Lorenzon L."/>
            <person name="Mandel J.R."/>
            <person name="Marage G."/>
            <person name="Marchand G."/>
            <person name="Marquand E."/>
            <person name="Bret-Mestries E."/>
            <person name="Morien E."/>
            <person name="Nambeesan S."/>
            <person name="Nguyen T."/>
            <person name="Pegot-Espagnet P."/>
            <person name="Pouilly N."/>
            <person name="Raftis F."/>
            <person name="Sallet E."/>
            <person name="Schiex T."/>
            <person name="Thomas J."/>
            <person name="Vandecasteele C."/>
            <person name="Vares D."/>
            <person name="Vear F."/>
            <person name="Vautrin S."/>
            <person name="Crespi M."/>
            <person name="Mangin B."/>
            <person name="Burke J.M."/>
            <person name="Salse J."/>
            <person name="Munos S."/>
            <person name="Vincourt P."/>
            <person name="Rieseberg L.H."/>
            <person name="Langlade N.B."/>
        </authorList>
    </citation>
    <scope>NUCLEOTIDE SEQUENCE [LARGE SCALE GENOMIC DNA]</scope>
    <source>
        <strain evidence="3">cv. SF193</strain>
        <tissue evidence="1">Leaves</tissue>
    </source>
</reference>
<name>A0A251TMA7_HELAN</name>
<dbReference type="Proteomes" id="UP000215914">
    <property type="component" value="Chromosome 10"/>
</dbReference>
<reference evidence="1" key="3">
    <citation type="submission" date="2020-06" db="EMBL/GenBank/DDBJ databases">
        <title>Helianthus annuus Genome sequencing and assembly Release 2.</title>
        <authorList>
            <person name="Gouzy J."/>
            <person name="Langlade N."/>
            <person name="Munos S."/>
        </authorList>
    </citation>
    <scope>NUCLEOTIDE SEQUENCE</scope>
    <source>
        <tissue evidence="1">Leaves</tissue>
    </source>
</reference>
<organism evidence="2 3">
    <name type="scientific">Helianthus annuus</name>
    <name type="common">Common sunflower</name>
    <dbReference type="NCBI Taxonomy" id="4232"/>
    <lineage>
        <taxon>Eukaryota</taxon>
        <taxon>Viridiplantae</taxon>
        <taxon>Streptophyta</taxon>
        <taxon>Embryophyta</taxon>
        <taxon>Tracheophyta</taxon>
        <taxon>Spermatophyta</taxon>
        <taxon>Magnoliopsida</taxon>
        <taxon>eudicotyledons</taxon>
        <taxon>Gunneridae</taxon>
        <taxon>Pentapetalae</taxon>
        <taxon>asterids</taxon>
        <taxon>campanulids</taxon>
        <taxon>Asterales</taxon>
        <taxon>Asteraceae</taxon>
        <taxon>Asteroideae</taxon>
        <taxon>Heliantheae alliance</taxon>
        <taxon>Heliantheae</taxon>
        <taxon>Helianthus</taxon>
    </lineage>
</organism>
<dbReference type="InParanoid" id="A0A251TMA7"/>
<reference evidence="2" key="2">
    <citation type="submission" date="2017-02" db="EMBL/GenBank/DDBJ databases">
        <title>Sunflower complete genome.</title>
        <authorList>
            <person name="Langlade N."/>
            <person name="Munos S."/>
        </authorList>
    </citation>
    <scope>NUCLEOTIDE SEQUENCE [LARGE SCALE GENOMIC DNA]</scope>
    <source>
        <tissue evidence="2">Leaves</tissue>
    </source>
</reference>
<evidence type="ECO:0000313" key="2">
    <source>
        <dbReference type="EMBL" id="OTG12220.1"/>
    </source>
</evidence>
<keyword evidence="3" id="KW-1185">Reference proteome</keyword>
<dbReference type="EMBL" id="MNCJ02000325">
    <property type="protein sequence ID" value="KAF5787478.1"/>
    <property type="molecule type" value="Genomic_DNA"/>
</dbReference>
<proteinExistence type="predicted"/>
<dbReference type="AlphaFoldDB" id="A0A251TMA7"/>
<evidence type="ECO:0000313" key="3">
    <source>
        <dbReference type="Proteomes" id="UP000215914"/>
    </source>
</evidence>
<protein>
    <submittedName>
        <fullName evidence="2">Uncharacterized protein</fullName>
    </submittedName>
</protein>
<evidence type="ECO:0000313" key="1">
    <source>
        <dbReference type="EMBL" id="KAF5787478.1"/>
    </source>
</evidence>
<gene>
    <name evidence="2" type="ORF">HannXRQ_Chr10g0307281</name>
    <name evidence="1" type="ORF">HanXRQr2_Chr10g0453301</name>
</gene>
<dbReference type="Gramene" id="mRNA:HanXRQr2_Chr10g0453301">
    <property type="protein sequence ID" value="CDS:HanXRQr2_Chr10g0453301.1"/>
    <property type="gene ID" value="HanXRQr2_Chr10g0453301"/>
</dbReference>
<dbReference type="EMBL" id="CM007899">
    <property type="protein sequence ID" value="OTG12220.1"/>
    <property type="molecule type" value="Genomic_DNA"/>
</dbReference>
<sequence length="87" mass="10169">MFWLREVVLFALRAFQKKFALLHSRAKHEHCIILLLPRKTASTLLPPPTPFLFSLSTLNSCFLAFPNRKSSEFAPLFHRARTLLFNR</sequence>
<accession>A0A251TMA7</accession>